<keyword evidence="3" id="KW-1185">Reference proteome</keyword>
<reference evidence="2 3" key="1">
    <citation type="journal article" date="2014" name="PLoS Genet.">
        <title>Phylogenetically driven sequencing of extremely halophilic archaea reveals strategies for static and dynamic osmo-response.</title>
        <authorList>
            <person name="Becker E.A."/>
            <person name="Seitzer P.M."/>
            <person name="Tritt A."/>
            <person name="Larsen D."/>
            <person name="Krusor M."/>
            <person name="Yao A.I."/>
            <person name="Wu D."/>
            <person name="Madern D."/>
            <person name="Eisen J.A."/>
            <person name="Darling A.E."/>
            <person name="Facciotti M.T."/>
        </authorList>
    </citation>
    <scope>NUCLEOTIDE SEQUENCE [LARGE SCALE GENOMIC DNA]</scope>
    <source>
        <strain evidence="2 3">JCM 10990</strain>
    </source>
</reference>
<name>M0AFT4_9EURY</name>
<feature type="transmembrane region" description="Helical" evidence="1">
    <location>
        <begin position="205"/>
        <end position="229"/>
    </location>
</feature>
<dbReference type="PATRIC" id="fig|1227492.4.peg.3024"/>
<feature type="transmembrane region" description="Helical" evidence="1">
    <location>
        <begin position="182"/>
        <end position="199"/>
    </location>
</feature>
<keyword evidence="1" id="KW-0472">Membrane</keyword>
<feature type="transmembrane region" description="Helical" evidence="1">
    <location>
        <begin position="41"/>
        <end position="62"/>
    </location>
</feature>
<feature type="transmembrane region" description="Helical" evidence="1">
    <location>
        <begin position="121"/>
        <end position="145"/>
    </location>
</feature>
<gene>
    <name evidence="2" type="ORF">C482_15221</name>
</gene>
<dbReference type="EMBL" id="AOIN01000080">
    <property type="protein sequence ID" value="ELY96737.1"/>
    <property type="molecule type" value="Genomic_DNA"/>
</dbReference>
<feature type="transmembrane region" description="Helical" evidence="1">
    <location>
        <begin position="12"/>
        <end position="34"/>
    </location>
</feature>
<keyword evidence="1" id="KW-0812">Transmembrane</keyword>
<proteinExistence type="predicted"/>
<feature type="transmembrane region" description="Helical" evidence="1">
    <location>
        <begin position="151"/>
        <end position="175"/>
    </location>
</feature>
<dbReference type="AlphaFoldDB" id="M0AFT4"/>
<organism evidence="2 3">
    <name type="scientific">Natrialba chahannaoensis JCM 10990</name>
    <dbReference type="NCBI Taxonomy" id="1227492"/>
    <lineage>
        <taxon>Archaea</taxon>
        <taxon>Methanobacteriati</taxon>
        <taxon>Methanobacteriota</taxon>
        <taxon>Stenosarchaea group</taxon>
        <taxon>Halobacteria</taxon>
        <taxon>Halobacteriales</taxon>
        <taxon>Natrialbaceae</taxon>
        <taxon>Natrialba</taxon>
    </lineage>
</organism>
<keyword evidence="1" id="KW-1133">Transmembrane helix</keyword>
<sequence length="272" mass="28386">MASASTSEVMWMMTIIGLLAGVMPVAIGMLWFPFIKSLDNIWVHAALALSAGILAFIGIEMVEEMFENGEAIAESGAGTVELAIATAVGVVGIAGTFYLMKTFSQWRLDAAMGETNPGLKVAYMIAIGLGLHSIGEGLAIGTSFATGAYSAVTILVVGFVLHNITEGLSIVAALARDADRPPLYHFVAVGFLAGGPLVFGSWLGIFAFTPVVAILFLAIGVGAIIEVIWEVTELVRIDTGAAISKINAATFVGGVVLMFLLEEVLVEGYILG</sequence>
<evidence type="ECO:0000256" key="1">
    <source>
        <dbReference type="SAM" id="Phobius"/>
    </source>
</evidence>
<accession>M0AFT4</accession>
<evidence type="ECO:0000313" key="3">
    <source>
        <dbReference type="Proteomes" id="UP000011693"/>
    </source>
</evidence>
<comment type="caution">
    <text evidence="2">The sequence shown here is derived from an EMBL/GenBank/DDBJ whole genome shotgun (WGS) entry which is preliminary data.</text>
</comment>
<feature type="transmembrane region" description="Helical" evidence="1">
    <location>
        <begin position="241"/>
        <end position="261"/>
    </location>
</feature>
<evidence type="ECO:0000313" key="2">
    <source>
        <dbReference type="EMBL" id="ELY96737.1"/>
    </source>
</evidence>
<protein>
    <submittedName>
        <fullName evidence="2">Zinc transporter</fullName>
    </submittedName>
</protein>
<feature type="transmembrane region" description="Helical" evidence="1">
    <location>
        <begin position="82"/>
        <end position="100"/>
    </location>
</feature>
<dbReference type="Proteomes" id="UP000011693">
    <property type="component" value="Unassembled WGS sequence"/>
</dbReference>
<dbReference type="STRING" id="1227492.C482_15221"/>